<comment type="caution">
    <text evidence="1">The sequence shown here is derived from an EMBL/GenBank/DDBJ whole genome shotgun (WGS) entry which is preliminary data.</text>
</comment>
<organism evidence="1 2">
    <name type="scientific">Pontibacter virosus</name>
    <dbReference type="NCBI Taxonomy" id="1765052"/>
    <lineage>
        <taxon>Bacteria</taxon>
        <taxon>Pseudomonadati</taxon>
        <taxon>Bacteroidota</taxon>
        <taxon>Cytophagia</taxon>
        <taxon>Cytophagales</taxon>
        <taxon>Hymenobacteraceae</taxon>
        <taxon>Pontibacter</taxon>
    </lineage>
</organism>
<protein>
    <submittedName>
        <fullName evidence="1">Uncharacterized protein</fullName>
    </submittedName>
</protein>
<name>A0A2U1AGU7_9BACT</name>
<dbReference type="Proteomes" id="UP000245466">
    <property type="component" value="Unassembled WGS sequence"/>
</dbReference>
<gene>
    <name evidence="1" type="ORF">C8E01_1333</name>
</gene>
<evidence type="ECO:0000313" key="2">
    <source>
        <dbReference type="Proteomes" id="UP000245466"/>
    </source>
</evidence>
<sequence length="178" mass="20136">MYKTLAGIRTNRMIQLNDPKWKELKGGYQTPYDASIALSRLEETNSSEEVDDILAELWDELHHQGDVGLASYFAVPHLIRIARDKGIISSNVLGLIAVIEIQRHKKNPQIPKEYLESYLNSFNEIPELVDSAKSREWDLEFTAAALSALAASKGQIKIAQAVLNFDDEDVLDEFLENY</sequence>
<proteinExistence type="predicted"/>
<reference evidence="1 2" key="1">
    <citation type="submission" date="2018-04" db="EMBL/GenBank/DDBJ databases">
        <title>Genomic Encyclopedia of Type Strains, Phase IV (KMG-IV): sequencing the most valuable type-strain genomes for metagenomic binning, comparative biology and taxonomic classification.</title>
        <authorList>
            <person name="Goeker M."/>
        </authorList>
    </citation>
    <scope>NUCLEOTIDE SEQUENCE [LARGE SCALE GENOMIC DNA]</scope>
    <source>
        <strain evidence="1 2">DSM 100231</strain>
    </source>
</reference>
<dbReference type="AlphaFoldDB" id="A0A2U1AGU7"/>
<accession>A0A2U1AGU7</accession>
<evidence type="ECO:0000313" key="1">
    <source>
        <dbReference type="EMBL" id="PVY35626.1"/>
    </source>
</evidence>
<dbReference type="EMBL" id="QEKI01000033">
    <property type="protein sequence ID" value="PVY35626.1"/>
    <property type="molecule type" value="Genomic_DNA"/>
</dbReference>
<keyword evidence="2" id="KW-1185">Reference proteome</keyword>